<gene>
    <name evidence="1" type="ORF">A0H81_11955</name>
</gene>
<comment type="caution">
    <text evidence="1">The sequence shown here is derived from an EMBL/GenBank/DDBJ whole genome shotgun (WGS) entry which is preliminary data.</text>
</comment>
<name>A0A1C7LTF9_GRIFR</name>
<dbReference type="STRING" id="5627.A0A1C7LTF9"/>
<sequence>MQAFYESTSFEQYVAVNQCFADATVSTYAENNYHLMLLPAMLRARFPRAPIGFFMHVAFPSSEIFRR</sequence>
<dbReference type="Pfam" id="PF00982">
    <property type="entry name" value="Glyco_transf_20"/>
    <property type="match status" value="1"/>
</dbReference>
<reference evidence="1 2" key="1">
    <citation type="submission" date="2016-03" db="EMBL/GenBank/DDBJ databases">
        <title>Whole genome sequencing of Grifola frondosa 9006-11.</title>
        <authorList>
            <person name="Min B."/>
            <person name="Park H."/>
            <person name="Kim J.-G."/>
            <person name="Cho H."/>
            <person name="Oh Y.-L."/>
            <person name="Kong W.-S."/>
            <person name="Choi I.-G."/>
        </authorList>
    </citation>
    <scope>NUCLEOTIDE SEQUENCE [LARGE SCALE GENOMIC DNA]</scope>
    <source>
        <strain evidence="1 2">9006-11</strain>
    </source>
</reference>
<evidence type="ECO:0000313" key="1">
    <source>
        <dbReference type="EMBL" id="OBZ68033.1"/>
    </source>
</evidence>
<protein>
    <submittedName>
        <fullName evidence="1">Uncharacterized protein</fullName>
    </submittedName>
</protein>
<dbReference type="SUPFAM" id="SSF53756">
    <property type="entry name" value="UDP-Glycosyltransferase/glycogen phosphorylase"/>
    <property type="match status" value="1"/>
</dbReference>
<dbReference type="GO" id="GO:0003825">
    <property type="term" value="F:alpha,alpha-trehalose-phosphate synthase (UDP-forming) activity"/>
    <property type="evidence" value="ECO:0007669"/>
    <property type="project" value="TreeGrafter"/>
</dbReference>
<keyword evidence="2" id="KW-1185">Reference proteome</keyword>
<dbReference type="EMBL" id="LUGG01000022">
    <property type="protein sequence ID" value="OBZ68033.1"/>
    <property type="molecule type" value="Genomic_DNA"/>
</dbReference>
<accession>A0A1C7LTF9</accession>
<dbReference type="GO" id="GO:0005992">
    <property type="term" value="P:trehalose biosynthetic process"/>
    <property type="evidence" value="ECO:0007669"/>
    <property type="project" value="InterPro"/>
</dbReference>
<dbReference type="PANTHER" id="PTHR10788:SF106">
    <property type="entry name" value="BCDNA.GH08860"/>
    <property type="match status" value="1"/>
</dbReference>
<dbReference type="Proteomes" id="UP000092993">
    <property type="component" value="Unassembled WGS sequence"/>
</dbReference>
<dbReference type="GO" id="GO:0005829">
    <property type="term" value="C:cytosol"/>
    <property type="evidence" value="ECO:0007669"/>
    <property type="project" value="TreeGrafter"/>
</dbReference>
<dbReference type="PANTHER" id="PTHR10788">
    <property type="entry name" value="TREHALOSE-6-PHOSPHATE SYNTHASE"/>
    <property type="match status" value="1"/>
</dbReference>
<evidence type="ECO:0000313" key="2">
    <source>
        <dbReference type="Proteomes" id="UP000092993"/>
    </source>
</evidence>
<dbReference type="GO" id="GO:0004805">
    <property type="term" value="F:trehalose-phosphatase activity"/>
    <property type="evidence" value="ECO:0007669"/>
    <property type="project" value="TreeGrafter"/>
</dbReference>
<organism evidence="1 2">
    <name type="scientific">Grifola frondosa</name>
    <name type="common">Maitake</name>
    <name type="synonym">Polyporus frondosus</name>
    <dbReference type="NCBI Taxonomy" id="5627"/>
    <lineage>
        <taxon>Eukaryota</taxon>
        <taxon>Fungi</taxon>
        <taxon>Dikarya</taxon>
        <taxon>Basidiomycota</taxon>
        <taxon>Agaricomycotina</taxon>
        <taxon>Agaricomycetes</taxon>
        <taxon>Polyporales</taxon>
        <taxon>Grifolaceae</taxon>
        <taxon>Grifola</taxon>
    </lineage>
</organism>
<dbReference type="InterPro" id="IPR001830">
    <property type="entry name" value="Glyco_trans_20"/>
</dbReference>
<dbReference type="Gene3D" id="3.40.50.2000">
    <property type="entry name" value="Glycogen Phosphorylase B"/>
    <property type="match status" value="1"/>
</dbReference>
<proteinExistence type="predicted"/>
<dbReference type="OrthoDB" id="2691594at2759"/>
<dbReference type="AlphaFoldDB" id="A0A1C7LTF9"/>